<sequence>MYNKNHFCKIQNDKNNNEWVDWIEEALAKGYFKYYEIETFKNIQVIGSGAFGKVYRANWKNVERYLALKSFFNLDNITVKEIVHELKLQRDVDFHGNVIRFYGITKLESENKIDQTINYMLVMEYADGGTLRDYLKNNFNRLTWTDKYNLAYQLACSVSCLHDEGIVHRDLHSRNVLVHQNSIRLADFGLSKRIDEASRTRSKLLGMTPYIDPKVLLNNNLKLNKKSDVYSIGVLLWEISSGYPPFHYEPNQVSLIYEISQNRREEIIPNTPYNYSNLYTECWNGEPINRPNIHEVVNRLKFILNFSNSITACQRNDMNYMSNQTNSRLREILTPSSTKISLHGELSQMIENFNNMNTNDIDRMTTNRQINVNILSVQLSIVAKEIADLIFREINVRNMVNEKHVFDCLRNHNVNSREIFDWILNDQNNLNSIFLLGYFFYCGIETGRNEYKAFGLFNYASGQGHLLAQRYVGECYEFGRGITKNEDVAYEYYKTLARKGYAMGQFKLGCFFEYGLVVRKNLEIAAYWYEKAAYHGNLVASKALGYLYMVGNGVDENHQKAFELFKKSAEGEDLDGIVLLGNCYSDGIGISIDKPKAAALYQKAACLGHKVAQYNLSIIYDEGVGIEKDLDRAIYWYNRSKEDVSFDDDNHSSVSFSSNSNDNTDDDNDNYDDDDGEESNHYRIQRNPENKQHGRNYGIFFGPHY</sequence>
<dbReference type="SMR" id="A0A2H5RVD0"/>
<keyword evidence="1" id="KW-0067">ATP-binding</keyword>
<dbReference type="Pfam" id="PF08238">
    <property type="entry name" value="Sel1"/>
    <property type="match status" value="6"/>
</dbReference>
<dbReference type="SUPFAM" id="SSF56112">
    <property type="entry name" value="Protein kinase-like (PK-like)"/>
    <property type="match status" value="1"/>
</dbReference>
<feature type="compositionally biased region" description="Basic and acidic residues" evidence="2">
    <location>
        <begin position="678"/>
        <end position="692"/>
    </location>
</feature>
<dbReference type="InterPro" id="IPR051681">
    <property type="entry name" value="Ser/Thr_Kinases-Pseudokinases"/>
</dbReference>
<dbReference type="Proteomes" id="UP000018888">
    <property type="component" value="Unassembled WGS sequence"/>
</dbReference>
<proteinExistence type="predicted"/>
<name>A0A2H5RVD0_RHIID</name>
<dbReference type="InterPro" id="IPR001245">
    <property type="entry name" value="Ser-Thr/Tyr_kinase_cat_dom"/>
</dbReference>
<evidence type="ECO:0000313" key="4">
    <source>
        <dbReference type="Proteomes" id="UP000018888"/>
    </source>
</evidence>
<dbReference type="InterPro" id="IPR006597">
    <property type="entry name" value="Sel1-like"/>
</dbReference>
<dbReference type="InterPro" id="IPR017441">
    <property type="entry name" value="Protein_kinase_ATP_BS"/>
</dbReference>
<dbReference type="PROSITE" id="PS50011">
    <property type="entry name" value="PROTEIN_KINASE_DOM"/>
    <property type="match status" value="1"/>
</dbReference>
<feature type="compositionally biased region" description="Low complexity" evidence="2">
    <location>
        <begin position="652"/>
        <end position="662"/>
    </location>
</feature>
<dbReference type="InterPro" id="IPR011009">
    <property type="entry name" value="Kinase-like_dom_sf"/>
</dbReference>
<dbReference type="Gene3D" id="1.25.40.10">
    <property type="entry name" value="Tetratricopeptide repeat domain"/>
    <property type="match status" value="2"/>
</dbReference>
<comment type="caution">
    <text evidence="3">The sequence shown here is derived from an EMBL/GenBank/DDBJ whole genome shotgun (WGS) entry which is preliminary data.</text>
</comment>
<organism evidence="3 4">
    <name type="scientific">Rhizophagus irregularis (strain DAOM 181602 / DAOM 197198 / MUCL 43194)</name>
    <name type="common">Arbuscular mycorrhizal fungus</name>
    <name type="synonym">Glomus intraradices</name>
    <dbReference type="NCBI Taxonomy" id="747089"/>
    <lineage>
        <taxon>Eukaryota</taxon>
        <taxon>Fungi</taxon>
        <taxon>Fungi incertae sedis</taxon>
        <taxon>Mucoromycota</taxon>
        <taxon>Glomeromycotina</taxon>
        <taxon>Glomeromycetes</taxon>
        <taxon>Glomerales</taxon>
        <taxon>Glomeraceae</taxon>
        <taxon>Rhizophagus</taxon>
    </lineage>
</organism>
<dbReference type="EMBL" id="AUPC02000154">
    <property type="protein sequence ID" value="POG68352.1"/>
    <property type="molecule type" value="Genomic_DNA"/>
</dbReference>
<dbReference type="AlphaFoldDB" id="A0A2H5RVD0"/>
<accession>A0A2H5RVD0</accession>
<dbReference type="GO" id="GO:0004674">
    <property type="term" value="F:protein serine/threonine kinase activity"/>
    <property type="evidence" value="ECO:0007669"/>
    <property type="project" value="TreeGrafter"/>
</dbReference>
<evidence type="ECO:0000256" key="2">
    <source>
        <dbReference type="SAM" id="MobiDB-lite"/>
    </source>
</evidence>
<evidence type="ECO:0000256" key="1">
    <source>
        <dbReference type="PROSITE-ProRule" id="PRU10141"/>
    </source>
</evidence>
<reference evidence="3 4" key="2">
    <citation type="journal article" date="2018" name="New Phytol.">
        <title>High intraspecific genome diversity in the model arbuscular mycorrhizal symbiont Rhizophagus irregularis.</title>
        <authorList>
            <person name="Chen E.C.H."/>
            <person name="Morin E."/>
            <person name="Beaudet D."/>
            <person name="Noel J."/>
            <person name="Yildirir G."/>
            <person name="Ndikumana S."/>
            <person name="Charron P."/>
            <person name="St-Onge C."/>
            <person name="Giorgi J."/>
            <person name="Kruger M."/>
            <person name="Marton T."/>
            <person name="Ropars J."/>
            <person name="Grigoriev I.V."/>
            <person name="Hainaut M."/>
            <person name="Henrissat B."/>
            <person name="Roux C."/>
            <person name="Martin F."/>
            <person name="Corradi N."/>
        </authorList>
    </citation>
    <scope>NUCLEOTIDE SEQUENCE [LARGE SCALE GENOMIC DNA]</scope>
    <source>
        <strain evidence="3 4">DAOM 197198</strain>
    </source>
</reference>
<dbReference type="InterPro" id="IPR000719">
    <property type="entry name" value="Prot_kinase_dom"/>
</dbReference>
<dbReference type="PRINTS" id="PR00109">
    <property type="entry name" value="TYRKINASE"/>
</dbReference>
<keyword evidence="1" id="KW-0547">Nucleotide-binding</keyword>
<evidence type="ECO:0000313" key="3">
    <source>
        <dbReference type="EMBL" id="POG68352.1"/>
    </source>
</evidence>
<dbReference type="PANTHER" id="PTHR44329">
    <property type="entry name" value="SERINE/THREONINE-PROTEIN KINASE TNNI3K-RELATED"/>
    <property type="match status" value="1"/>
</dbReference>
<dbReference type="SMART" id="SM00671">
    <property type="entry name" value="SEL1"/>
    <property type="match status" value="6"/>
</dbReference>
<feature type="compositionally biased region" description="Acidic residues" evidence="2">
    <location>
        <begin position="663"/>
        <end position="677"/>
    </location>
</feature>
<dbReference type="InterPro" id="IPR011990">
    <property type="entry name" value="TPR-like_helical_dom_sf"/>
</dbReference>
<feature type="region of interest" description="Disordered" evidence="2">
    <location>
        <begin position="647"/>
        <end position="705"/>
    </location>
</feature>
<keyword evidence="4" id="KW-1185">Reference proteome</keyword>
<dbReference type="PROSITE" id="PS00107">
    <property type="entry name" value="PROTEIN_KINASE_ATP"/>
    <property type="match status" value="1"/>
</dbReference>
<feature type="binding site" evidence="1">
    <location>
        <position position="69"/>
    </location>
    <ligand>
        <name>ATP</name>
        <dbReference type="ChEBI" id="CHEBI:30616"/>
    </ligand>
</feature>
<protein>
    <submittedName>
        <fullName evidence="3">Kinase-like domain-containing protein</fullName>
    </submittedName>
</protein>
<dbReference type="VEuPathDB" id="FungiDB:RhiirFUN_021615"/>
<dbReference type="Gene3D" id="1.10.510.10">
    <property type="entry name" value="Transferase(Phosphotransferase) domain 1"/>
    <property type="match status" value="1"/>
</dbReference>
<reference evidence="3 4" key="1">
    <citation type="journal article" date="2013" name="Proc. Natl. Acad. Sci. U.S.A.">
        <title>Genome of an arbuscular mycorrhizal fungus provides insight into the oldest plant symbiosis.</title>
        <authorList>
            <person name="Tisserant E."/>
            <person name="Malbreil M."/>
            <person name="Kuo A."/>
            <person name="Kohler A."/>
            <person name="Symeonidi A."/>
            <person name="Balestrini R."/>
            <person name="Charron P."/>
            <person name="Duensing N."/>
            <person name="Frei Dit Frey N."/>
            <person name="Gianinazzi-Pearson V."/>
            <person name="Gilbert L.B."/>
            <person name="Handa Y."/>
            <person name="Herr J.R."/>
            <person name="Hijri M."/>
            <person name="Koul R."/>
            <person name="Kawaguchi M."/>
            <person name="Krajinski F."/>
            <person name="Lammers P.J."/>
            <person name="Masclaux F.G."/>
            <person name="Murat C."/>
            <person name="Morin E."/>
            <person name="Ndikumana S."/>
            <person name="Pagni M."/>
            <person name="Petitpierre D."/>
            <person name="Requena N."/>
            <person name="Rosikiewicz P."/>
            <person name="Riley R."/>
            <person name="Saito K."/>
            <person name="San Clemente H."/>
            <person name="Shapiro H."/>
            <person name="van Tuinen D."/>
            <person name="Becard G."/>
            <person name="Bonfante P."/>
            <person name="Paszkowski U."/>
            <person name="Shachar-Hill Y.Y."/>
            <person name="Tuskan G.A."/>
            <person name="Young P.W."/>
            <person name="Sanders I.R."/>
            <person name="Henrissat B."/>
            <person name="Rensing S.A."/>
            <person name="Grigoriev I.V."/>
            <person name="Corradi N."/>
            <person name="Roux C."/>
            <person name="Martin F."/>
        </authorList>
    </citation>
    <scope>NUCLEOTIDE SEQUENCE [LARGE SCALE GENOMIC DNA]</scope>
    <source>
        <strain evidence="3 4">DAOM 197198</strain>
    </source>
</reference>
<dbReference type="GO" id="GO:0005524">
    <property type="term" value="F:ATP binding"/>
    <property type="evidence" value="ECO:0007669"/>
    <property type="project" value="UniProtKB-UniRule"/>
</dbReference>
<dbReference type="SUPFAM" id="SSF81901">
    <property type="entry name" value="HCP-like"/>
    <property type="match status" value="1"/>
</dbReference>
<dbReference type="Pfam" id="PF07714">
    <property type="entry name" value="PK_Tyr_Ser-Thr"/>
    <property type="match status" value="1"/>
</dbReference>
<gene>
    <name evidence="3" type="ORF">GLOIN_2v1843002</name>
</gene>